<evidence type="ECO:0000313" key="2">
    <source>
        <dbReference type="EMBL" id="KAF5717588.1"/>
    </source>
</evidence>
<gene>
    <name evidence="2" type="ORF">FMUND_5681</name>
</gene>
<proteinExistence type="predicted"/>
<keyword evidence="1" id="KW-1133">Transmembrane helix</keyword>
<reference evidence="2 3" key="1">
    <citation type="submission" date="2020-05" db="EMBL/GenBank/DDBJ databases">
        <title>Identification and distribution of gene clusters putatively required for synthesis of sphingolipid metabolism inhibitors in phylogenetically diverse species of the filamentous fungus Fusarium.</title>
        <authorList>
            <person name="Kim H.-S."/>
            <person name="Busman M."/>
            <person name="Brown D.W."/>
            <person name="Divon H."/>
            <person name="Uhlig S."/>
            <person name="Proctor R.H."/>
        </authorList>
    </citation>
    <scope>NUCLEOTIDE SEQUENCE [LARGE SCALE GENOMIC DNA]</scope>
    <source>
        <strain evidence="2 3">NRRL 66235</strain>
    </source>
</reference>
<comment type="caution">
    <text evidence="2">The sequence shown here is derived from an EMBL/GenBank/DDBJ whole genome shotgun (WGS) entry which is preliminary data.</text>
</comment>
<accession>A0A8H5YRQ7</accession>
<dbReference type="Proteomes" id="UP000544331">
    <property type="component" value="Unassembled WGS sequence"/>
</dbReference>
<keyword evidence="3" id="KW-1185">Reference proteome</keyword>
<evidence type="ECO:0000313" key="3">
    <source>
        <dbReference type="Proteomes" id="UP000544331"/>
    </source>
</evidence>
<dbReference type="AlphaFoldDB" id="A0A8H5YRQ7"/>
<name>A0A8H5YRQ7_9HYPO</name>
<keyword evidence="1" id="KW-0472">Membrane</keyword>
<dbReference type="EMBL" id="JAAOAN010000185">
    <property type="protein sequence ID" value="KAF5717588.1"/>
    <property type="molecule type" value="Genomic_DNA"/>
</dbReference>
<feature type="transmembrane region" description="Helical" evidence="1">
    <location>
        <begin position="245"/>
        <end position="268"/>
    </location>
</feature>
<organism evidence="2 3">
    <name type="scientific">Fusarium mundagurra</name>
    <dbReference type="NCBI Taxonomy" id="1567541"/>
    <lineage>
        <taxon>Eukaryota</taxon>
        <taxon>Fungi</taxon>
        <taxon>Dikarya</taxon>
        <taxon>Ascomycota</taxon>
        <taxon>Pezizomycotina</taxon>
        <taxon>Sordariomycetes</taxon>
        <taxon>Hypocreomycetidae</taxon>
        <taxon>Hypocreales</taxon>
        <taxon>Nectriaceae</taxon>
        <taxon>Fusarium</taxon>
        <taxon>Fusarium fujikuroi species complex</taxon>
    </lineage>
</organism>
<dbReference type="OrthoDB" id="3945378at2759"/>
<feature type="transmembrane region" description="Helical" evidence="1">
    <location>
        <begin position="72"/>
        <end position="90"/>
    </location>
</feature>
<feature type="transmembrane region" description="Helical" evidence="1">
    <location>
        <begin position="147"/>
        <end position="171"/>
    </location>
</feature>
<feature type="transmembrane region" description="Helical" evidence="1">
    <location>
        <begin position="102"/>
        <end position="121"/>
    </location>
</feature>
<keyword evidence="1" id="KW-0812">Transmembrane</keyword>
<protein>
    <submittedName>
        <fullName evidence="2">Uncharacterized protein</fullName>
    </submittedName>
</protein>
<sequence>MEDTCKFPHNSDLYGIGIRVGLYCQWLTSLASQIYVPAEAPATQATSQLFQTAVLISLVILTATRSIYQPEVIIVLSLSFGGFLTSHHLPDLVNDQASIPRRAVAVINFGAFVAYCCWFWSRGAQKLQEQHPDCVFVTMLFGRWKIIALRTFGIVMSSIGCFVFLVVAAAYTRRVSVLVAQDGVKTSLRYLIPVTGAPGVATRDSKPRWQTWLQITVALLAQSNVIAMVELTLRWNPQQDYQTVLAAGQMIPLVIGVSGLVRILYLVLTSQLRVRLGIS</sequence>
<evidence type="ECO:0000256" key="1">
    <source>
        <dbReference type="SAM" id="Phobius"/>
    </source>
</evidence>